<protein>
    <recommendedName>
        <fullName evidence="4">RDD domain-containing protein</fullName>
    </recommendedName>
</protein>
<reference evidence="2" key="1">
    <citation type="submission" date="2018-04" db="EMBL/GenBank/DDBJ databases">
        <title>Draft genome sequence of the Candidatus Spirobacillus cienkowskii, a pathogen of freshwater Daphnia species, reconstructed from hemolymph metagenomic reads.</title>
        <authorList>
            <person name="Bresciani L."/>
            <person name="Lemos L.N."/>
            <person name="Wale N."/>
            <person name="Lin J.Y."/>
            <person name="Fernandes G.R."/>
            <person name="Duffy M.A."/>
            <person name="Rodrigues J.M."/>
        </authorList>
    </citation>
    <scope>NUCLEOTIDE SEQUENCE [LARGE SCALE GENOMIC DNA]</scope>
    <source>
        <strain evidence="2">Binning01</strain>
    </source>
</reference>
<accession>A0A369KWF5</accession>
<feature type="transmembrane region" description="Helical" evidence="1">
    <location>
        <begin position="138"/>
        <end position="156"/>
    </location>
</feature>
<evidence type="ECO:0000256" key="1">
    <source>
        <dbReference type="SAM" id="Phobius"/>
    </source>
</evidence>
<feature type="transmembrane region" description="Helical" evidence="1">
    <location>
        <begin position="99"/>
        <end position="126"/>
    </location>
</feature>
<keyword evidence="1" id="KW-0812">Transmembrane</keyword>
<feature type="transmembrane region" description="Helical" evidence="1">
    <location>
        <begin position="162"/>
        <end position="189"/>
    </location>
</feature>
<keyword evidence="1" id="KW-0472">Membrane</keyword>
<evidence type="ECO:0008006" key="4">
    <source>
        <dbReference type="Google" id="ProtNLM"/>
    </source>
</evidence>
<comment type="caution">
    <text evidence="2">The sequence shown here is derived from an EMBL/GenBank/DDBJ whole genome shotgun (WGS) entry which is preliminary data.</text>
</comment>
<proteinExistence type="predicted"/>
<name>A0A369KWF5_9BACT</name>
<keyword evidence="3" id="KW-1185">Reference proteome</keyword>
<gene>
    <name evidence="2" type="ORF">DCC88_01940</name>
</gene>
<feature type="transmembrane region" description="Helical" evidence="1">
    <location>
        <begin position="209"/>
        <end position="231"/>
    </location>
</feature>
<keyword evidence="1" id="KW-1133">Transmembrane helix</keyword>
<sequence>MLKIDIKPLHFGFGFGADEILKRSLKKAVDPENVLSESETVTLKEYPDNSLLHPLTEKTSFSTTVVETATNHDTNKYKTNNTQQIQNNIPSSRYYVHPFFAFLAWTVDAFFGLCFLVISICFNYFFLPKGFFEISPFFLKYLTFLNFDTNIAYTFLFSLQVWFLMALLVFVFQYTILGFEGATLGRWIFGVTIQNHKDRLAKISEKTKIFAALSEAMLLGGILSFIFIIIFPSRVPIFFWLRYSTKI</sequence>
<dbReference type="Proteomes" id="UP000253934">
    <property type="component" value="Unassembled WGS sequence"/>
</dbReference>
<evidence type="ECO:0000313" key="3">
    <source>
        <dbReference type="Proteomes" id="UP000253934"/>
    </source>
</evidence>
<dbReference type="AlphaFoldDB" id="A0A369KWF5"/>
<organism evidence="2 3">
    <name type="scientific">Spirobacillus cienkowskii</name>
    <dbReference type="NCBI Taxonomy" id="495820"/>
    <lineage>
        <taxon>Bacteria</taxon>
        <taxon>Pseudomonadati</taxon>
        <taxon>Bdellovibrionota</taxon>
        <taxon>Oligoflexia</taxon>
        <taxon>Silvanigrellales</taxon>
        <taxon>Spirobacillus</taxon>
    </lineage>
</organism>
<dbReference type="EMBL" id="QOVW01000011">
    <property type="protein sequence ID" value="RDB37035.1"/>
    <property type="molecule type" value="Genomic_DNA"/>
</dbReference>
<evidence type="ECO:0000313" key="2">
    <source>
        <dbReference type="EMBL" id="RDB37035.1"/>
    </source>
</evidence>